<evidence type="ECO:0000256" key="8">
    <source>
        <dbReference type="ARBA" id="ARBA00023136"/>
    </source>
</evidence>
<dbReference type="PRINTS" id="PR00702">
    <property type="entry name" value="ACRIFLAVINRP"/>
</dbReference>
<feature type="transmembrane region" description="Helical" evidence="9">
    <location>
        <begin position="537"/>
        <end position="555"/>
    </location>
</feature>
<feature type="transmembrane region" description="Helical" evidence="9">
    <location>
        <begin position="340"/>
        <end position="359"/>
    </location>
</feature>
<evidence type="ECO:0000256" key="3">
    <source>
        <dbReference type="ARBA" id="ARBA00022448"/>
    </source>
</evidence>
<feature type="transmembrane region" description="Helical" evidence="9">
    <location>
        <begin position="434"/>
        <end position="458"/>
    </location>
</feature>
<keyword evidence="12" id="KW-1185">Reference proteome</keyword>
<protein>
    <recommendedName>
        <fullName evidence="9">Efflux pump membrane transporter</fullName>
    </recommendedName>
</protein>
<dbReference type="Gene3D" id="3.30.70.1440">
    <property type="entry name" value="Multidrug efflux transporter AcrB pore domain"/>
    <property type="match status" value="1"/>
</dbReference>
<dbReference type="Gene3D" id="3.30.70.1320">
    <property type="entry name" value="Multidrug efflux transporter AcrB pore domain like"/>
    <property type="match status" value="1"/>
</dbReference>
<keyword evidence="3 9" id="KW-0813">Transport</keyword>
<keyword evidence="8 9" id="KW-0472">Membrane</keyword>
<evidence type="ECO:0000256" key="4">
    <source>
        <dbReference type="ARBA" id="ARBA00022475"/>
    </source>
</evidence>
<dbReference type="InterPro" id="IPR004764">
    <property type="entry name" value="MdtF-like"/>
</dbReference>
<evidence type="ECO:0000256" key="5">
    <source>
        <dbReference type="ARBA" id="ARBA00022519"/>
    </source>
</evidence>
<dbReference type="EMBL" id="JAAQQR010000001">
    <property type="protein sequence ID" value="NID03932.1"/>
    <property type="molecule type" value="Genomic_DNA"/>
</dbReference>
<dbReference type="PANTHER" id="PTHR32063:SF13">
    <property type="entry name" value="MULTIDRUG EFFLUX PUMP SUBUNIT ACRB-RELATED"/>
    <property type="match status" value="1"/>
</dbReference>
<feature type="compositionally biased region" description="Basic and acidic residues" evidence="10">
    <location>
        <begin position="1096"/>
        <end position="1109"/>
    </location>
</feature>
<feature type="transmembrane region" description="Helical" evidence="9">
    <location>
        <begin position="984"/>
        <end position="1003"/>
    </location>
</feature>
<keyword evidence="7 9" id="KW-1133">Transmembrane helix</keyword>
<organism evidence="11 12">
    <name type="scientific">Luteibacter jiangsuensis</name>
    <dbReference type="NCBI Taxonomy" id="637577"/>
    <lineage>
        <taxon>Bacteria</taxon>
        <taxon>Pseudomonadati</taxon>
        <taxon>Pseudomonadota</taxon>
        <taxon>Gammaproteobacteria</taxon>
        <taxon>Lysobacterales</taxon>
        <taxon>Rhodanobacteraceae</taxon>
        <taxon>Luteibacter</taxon>
    </lineage>
</organism>
<evidence type="ECO:0000313" key="12">
    <source>
        <dbReference type="Proteomes" id="UP001429601"/>
    </source>
</evidence>
<evidence type="ECO:0000256" key="9">
    <source>
        <dbReference type="RuleBase" id="RU364070"/>
    </source>
</evidence>
<keyword evidence="6 9" id="KW-0812">Transmembrane</keyword>
<evidence type="ECO:0000256" key="6">
    <source>
        <dbReference type="ARBA" id="ARBA00022692"/>
    </source>
</evidence>
<feature type="transmembrane region" description="Helical" evidence="9">
    <location>
        <begin position="912"/>
        <end position="932"/>
    </location>
</feature>
<accession>A0ABX0Q2G8</accession>
<feature type="transmembrane region" description="Helical" evidence="9">
    <location>
        <begin position="1015"/>
        <end position="1039"/>
    </location>
</feature>
<evidence type="ECO:0000256" key="7">
    <source>
        <dbReference type="ARBA" id="ARBA00022989"/>
    </source>
</evidence>
<dbReference type="InterPro" id="IPR001036">
    <property type="entry name" value="Acrflvin-R"/>
</dbReference>
<dbReference type="NCBIfam" id="NF000282">
    <property type="entry name" value="RND_permease_1"/>
    <property type="match status" value="1"/>
</dbReference>
<feature type="region of interest" description="Disordered" evidence="10">
    <location>
        <begin position="1055"/>
        <end position="1109"/>
    </location>
</feature>
<name>A0ABX0Q2G8_9GAMM</name>
<reference evidence="11 12" key="1">
    <citation type="journal article" date="2011" name="Curr. Microbiol.">
        <title>Luteibacter jiangsuensis sp. nov.: a methamidophos-degrading bacterium isolated from a methamidophos-manufacturing factory.</title>
        <authorList>
            <person name="Wang L."/>
            <person name="Wang G.L."/>
            <person name="Li S.P."/>
            <person name="Jiang J.D."/>
        </authorList>
    </citation>
    <scope>NUCLEOTIDE SEQUENCE [LARGE SCALE GENOMIC DNA]</scope>
    <source>
        <strain evidence="11 12">CGMCC 1.10133</strain>
    </source>
</reference>
<dbReference type="RefSeq" id="WP_167123052.1">
    <property type="nucleotide sequence ID" value="NZ_JAAQQR010000001.1"/>
</dbReference>
<dbReference type="InterPro" id="IPR027463">
    <property type="entry name" value="AcrB_DN_DC_subdom"/>
</dbReference>
<dbReference type="PANTHER" id="PTHR32063">
    <property type="match status" value="1"/>
</dbReference>
<evidence type="ECO:0000256" key="1">
    <source>
        <dbReference type="ARBA" id="ARBA00004429"/>
    </source>
</evidence>
<dbReference type="SUPFAM" id="SSF82693">
    <property type="entry name" value="Multidrug efflux transporter AcrB pore domain, PN1, PN2, PC1 and PC2 subdomains"/>
    <property type="match status" value="4"/>
</dbReference>
<evidence type="ECO:0000256" key="2">
    <source>
        <dbReference type="ARBA" id="ARBA00010942"/>
    </source>
</evidence>
<feature type="transmembrane region" description="Helical" evidence="9">
    <location>
        <begin position="938"/>
        <end position="963"/>
    </location>
</feature>
<dbReference type="NCBIfam" id="TIGR00915">
    <property type="entry name" value="2A0602"/>
    <property type="match status" value="1"/>
</dbReference>
<dbReference type="SUPFAM" id="SSF82866">
    <property type="entry name" value="Multidrug efflux transporter AcrB transmembrane domain"/>
    <property type="match status" value="2"/>
</dbReference>
<feature type="transmembrane region" description="Helical" evidence="9">
    <location>
        <begin position="470"/>
        <end position="497"/>
    </location>
</feature>
<comment type="caution">
    <text evidence="11">The sequence shown here is derived from an EMBL/GenBank/DDBJ whole genome shotgun (WGS) entry which is preliminary data.</text>
</comment>
<evidence type="ECO:0000313" key="11">
    <source>
        <dbReference type="EMBL" id="NID03932.1"/>
    </source>
</evidence>
<comment type="subcellular location">
    <subcellularLocation>
        <location evidence="1 9">Cell inner membrane</location>
        <topology evidence="1 9">Multi-pass membrane protein</topology>
    </subcellularLocation>
</comment>
<keyword evidence="4" id="KW-1003">Cell membrane</keyword>
<feature type="compositionally biased region" description="Gly residues" evidence="10">
    <location>
        <begin position="1065"/>
        <end position="1080"/>
    </location>
</feature>
<feature type="transmembrane region" description="Helical" evidence="9">
    <location>
        <begin position="12"/>
        <end position="32"/>
    </location>
</feature>
<dbReference type="Pfam" id="PF00873">
    <property type="entry name" value="ACR_tran"/>
    <property type="match status" value="1"/>
</dbReference>
<proteinExistence type="inferred from homology"/>
<dbReference type="Gene3D" id="3.30.70.1430">
    <property type="entry name" value="Multidrug efflux transporter AcrB pore domain"/>
    <property type="match status" value="2"/>
</dbReference>
<dbReference type="SUPFAM" id="SSF82714">
    <property type="entry name" value="Multidrug efflux transporter AcrB TolC docking domain, DN and DC subdomains"/>
    <property type="match status" value="2"/>
</dbReference>
<dbReference type="Proteomes" id="UP001429601">
    <property type="component" value="Unassembled WGS sequence"/>
</dbReference>
<gene>
    <name evidence="11" type="ORF">HBF26_03480</name>
</gene>
<keyword evidence="5 9" id="KW-0997">Cell inner membrane</keyword>
<sequence length="1109" mass="118493">MPSFFIDRPIFAWVVAILISLCGTISLLNMGIESYPNIAPPQVVVTATYPGASADTTEKTVTQVIEQQLTGIDHLLYFSSASSSSGTATVTLTFETGTDPDIAQVQVQNKVSLATPRLPSEVTQQGVVVAKSNPDFLMFIALTSTNPAIDGNRLTDIVSSQVLDQIARIPGVGNTRQLGAEYAMRIWLNPDKLRGYGLSATDLRNALSTQNVQFAAGSIGTDPAVNGQGFSATVSAEGRFTTPEQFSDIILRANNDGTVVRLKDVARVELGPQNYGFNAQWNGTATGSFGVQLLPGANALDVANAVRAKMDELSRSFPDGVTWFAPYDTTKFVTISIEEVVHTLVEAIILVFLVMLLFLQNFRATIIPTLVIPVALLGTFLGLSPLGFTINQLTLFGMVLAIGIVVDDAIVVIENVERIMSEEGLSPKEATRKAMGQITGAVIAITVVLAAVFVPSALQPGASGIIYKQFALTIAVSMGFSAFLALSFTPALCATILRHEHGEKKNIVYRKFNQVFDWVTHTYSGHVGGAVRHAPRWMVVFVLIAVVCGFLFVRLPTSFVPDEDQGYALAIVQLPPGSSIARTEKVMAQQRAILLKDPAVDGVFQISGFSFVGQGENVGMTFIRLKDWGDRDMTATEFIQQANGKMQAVRDATIFVVNLPTIRGLSQFGGIDMYLQARAGQSRDQLTQARNILLGAAAQNSALVGVRPNTLEDAPLLQLHVDRTQAQTMGLSVSDIYTAIQLTLAPVYVNDFSYEGRVKRVMLQADAPYRMGTDAFSHIFTPSTLAAASSGTSADSTNVASTTSSVDNAMIPLSTVVDSKWTIAAPTLNRYNGYSAVEIVGNQAPGYSTGQAMQIVEGIVNDKLPKGFGYDWTGQSYQEILSGNSSTMLLALSVVIVFLCLAALYESWSIPVSVLLVVPLGILGTVVFSMLRGLPNDIYFKIGMITVIGLAAKNAILIVEFAVEQQQAGKTLRDGVVEAARLRLRPILMTSLAFILGVFPLAISTGAGANSRHAIGTGVIGGMLFATFLGLLLIPVFYVSVRRMLGDKLDEVSHLGHHGDDPDGGGHGPHGGNGPQGGGNPSTNVGPHAPNVGDVRAFDSDPRRGIDRP</sequence>
<comment type="caution">
    <text evidence="9">Lacks conserved residue(s) required for the propagation of feature annotation.</text>
</comment>
<dbReference type="Gene3D" id="3.30.2090.10">
    <property type="entry name" value="Multidrug efflux transporter AcrB TolC docking domain, DN and DC subdomains"/>
    <property type="match status" value="2"/>
</dbReference>
<feature type="transmembrane region" description="Helical" evidence="9">
    <location>
        <begin position="366"/>
        <end position="387"/>
    </location>
</feature>
<dbReference type="Gene3D" id="1.20.1640.10">
    <property type="entry name" value="Multidrug efflux transporter AcrB transmembrane domain"/>
    <property type="match status" value="2"/>
</dbReference>
<comment type="similarity">
    <text evidence="2 9">Belongs to the resistance-nodulation-cell division (RND) (TC 2.A.6) family.</text>
</comment>
<evidence type="ECO:0000256" key="10">
    <source>
        <dbReference type="SAM" id="MobiDB-lite"/>
    </source>
</evidence>
<feature type="transmembrane region" description="Helical" evidence="9">
    <location>
        <begin position="888"/>
        <end position="905"/>
    </location>
</feature>